<organism evidence="2 3">
    <name type="scientific">Chitinophaga niabensis</name>
    <dbReference type="NCBI Taxonomy" id="536979"/>
    <lineage>
        <taxon>Bacteria</taxon>
        <taxon>Pseudomonadati</taxon>
        <taxon>Bacteroidota</taxon>
        <taxon>Chitinophagia</taxon>
        <taxon>Chitinophagales</taxon>
        <taxon>Chitinophagaceae</taxon>
        <taxon>Chitinophaga</taxon>
    </lineage>
</organism>
<keyword evidence="1" id="KW-0472">Membrane</keyword>
<proteinExistence type="predicted"/>
<feature type="transmembrane region" description="Helical" evidence="1">
    <location>
        <begin position="52"/>
        <end position="69"/>
    </location>
</feature>
<accession>A0A1N6HI58</accession>
<keyword evidence="3" id="KW-1185">Reference proteome</keyword>
<feature type="transmembrane region" description="Helical" evidence="1">
    <location>
        <begin position="21"/>
        <end position="37"/>
    </location>
</feature>
<dbReference type="STRING" id="536979.SAMN04488055_3391"/>
<keyword evidence="1" id="KW-0812">Transmembrane</keyword>
<gene>
    <name evidence="2" type="ORF">SAMN04488055_3391</name>
</gene>
<evidence type="ECO:0000313" key="2">
    <source>
        <dbReference type="EMBL" id="SIO19379.1"/>
    </source>
</evidence>
<evidence type="ECO:0000256" key="1">
    <source>
        <dbReference type="SAM" id="Phobius"/>
    </source>
</evidence>
<sequence length="77" mass="8964">MQQENEHRNKRMNVSYRPMGELIRGVFFIAFGLYAFFSERLGFGQLALSPEVLYTLGGILCAYGLFRVYRGVKQLFF</sequence>
<dbReference type="Proteomes" id="UP000185003">
    <property type="component" value="Unassembled WGS sequence"/>
</dbReference>
<keyword evidence="1" id="KW-1133">Transmembrane helix</keyword>
<dbReference type="EMBL" id="FSRA01000001">
    <property type="protein sequence ID" value="SIO19379.1"/>
    <property type="molecule type" value="Genomic_DNA"/>
</dbReference>
<name>A0A1N6HI58_9BACT</name>
<dbReference type="AlphaFoldDB" id="A0A1N6HI58"/>
<reference evidence="2 3" key="1">
    <citation type="submission" date="2016-11" db="EMBL/GenBank/DDBJ databases">
        <authorList>
            <person name="Jaros S."/>
            <person name="Januszkiewicz K."/>
            <person name="Wedrychowicz H."/>
        </authorList>
    </citation>
    <scope>NUCLEOTIDE SEQUENCE [LARGE SCALE GENOMIC DNA]</scope>
    <source>
        <strain evidence="2 3">DSM 24787</strain>
    </source>
</reference>
<protein>
    <submittedName>
        <fullName evidence="2">Uncharacterized protein</fullName>
    </submittedName>
</protein>
<evidence type="ECO:0000313" key="3">
    <source>
        <dbReference type="Proteomes" id="UP000185003"/>
    </source>
</evidence>